<keyword evidence="2" id="KW-1185">Reference proteome</keyword>
<comment type="caution">
    <text evidence="1">The sequence shown here is derived from an EMBL/GenBank/DDBJ whole genome shotgun (WGS) entry which is preliminary data.</text>
</comment>
<evidence type="ECO:0000313" key="1">
    <source>
        <dbReference type="EMBL" id="MCC9629815.1"/>
    </source>
</evidence>
<dbReference type="Proteomes" id="UP001139103">
    <property type="component" value="Unassembled WGS sequence"/>
</dbReference>
<protein>
    <recommendedName>
        <fullName evidence="3">Carboxypeptidase regulatory-like domain-containing protein</fullName>
    </recommendedName>
</protein>
<evidence type="ECO:0000313" key="2">
    <source>
        <dbReference type="Proteomes" id="UP001139103"/>
    </source>
</evidence>
<sequence length="137" mass="14600">MRRTYLHLGAIVLAGMLLLGCQRDEISRHRLSGTVTYHGKPVPAGAIFFEPDASQGNSGAPSYAQIKEGKFDTAAENGLGFIGGPHVVTIEAFDGKAVNDYAPFGVSLTPGKSYVKKFDLPSEDAELTIEMGDGLKK</sequence>
<reference evidence="1" key="1">
    <citation type="submission" date="2021-11" db="EMBL/GenBank/DDBJ databases">
        <title>Genome sequence.</title>
        <authorList>
            <person name="Sun Q."/>
        </authorList>
    </citation>
    <scope>NUCLEOTIDE SEQUENCE</scope>
    <source>
        <strain evidence="1">JC732</strain>
    </source>
</reference>
<gene>
    <name evidence="1" type="ORF">LOC68_15605</name>
</gene>
<name>A0A9X1SG46_9BACT</name>
<evidence type="ECO:0008006" key="3">
    <source>
        <dbReference type="Google" id="ProtNLM"/>
    </source>
</evidence>
<accession>A0A9X1SG46</accession>
<dbReference type="PROSITE" id="PS51257">
    <property type="entry name" value="PROKAR_LIPOPROTEIN"/>
    <property type="match status" value="1"/>
</dbReference>
<dbReference type="RefSeq" id="WP_230220409.1">
    <property type="nucleotide sequence ID" value="NZ_JAJKFT010000010.1"/>
</dbReference>
<organism evidence="1 2">
    <name type="scientific">Blastopirellula sediminis</name>
    <dbReference type="NCBI Taxonomy" id="2894196"/>
    <lineage>
        <taxon>Bacteria</taxon>
        <taxon>Pseudomonadati</taxon>
        <taxon>Planctomycetota</taxon>
        <taxon>Planctomycetia</taxon>
        <taxon>Pirellulales</taxon>
        <taxon>Pirellulaceae</taxon>
        <taxon>Blastopirellula</taxon>
    </lineage>
</organism>
<dbReference type="EMBL" id="JAJKFT010000010">
    <property type="protein sequence ID" value="MCC9629815.1"/>
    <property type="molecule type" value="Genomic_DNA"/>
</dbReference>
<proteinExistence type="predicted"/>
<dbReference type="AlphaFoldDB" id="A0A9X1SG46"/>